<name>A0A1Y4MPQ4_9FIRM</name>
<feature type="transmembrane region" description="Helical" evidence="1">
    <location>
        <begin position="285"/>
        <end position="308"/>
    </location>
</feature>
<proteinExistence type="predicted"/>
<evidence type="ECO:0000313" key="2">
    <source>
        <dbReference type="EMBL" id="OUP70696.1"/>
    </source>
</evidence>
<keyword evidence="1" id="KW-0812">Transmembrane</keyword>
<dbReference type="EMBL" id="NFKP01000003">
    <property type="protein sequence ID" value="OUP70696.1"/>
    <property type="molecule type" value="Genomic_DNA"/>
</dbReference>
<accession>A0A1Y4MPQ4</accession>
<feature type="transmembrane region" description="Helical" evidence="1">
    <location>
        <begin position="6"/>
        <end position="22"/>
    </location>
</feature>
<keyword evidence="1" id="KW-0472">Membrane</keyword>
<sequence>MYFFIIIIVLTSIFISVKFYRWNRIKTSSMGEYSRVTTAINKIKKGTTESKAKARRTKDLVAAIFEEMKIFPKTTEYVSEVDKMLAALELKENGSPVTCNDIYLKQCLFGIATVPVALMFVLASSISFGSFQPAWFVTVLLAPVLFQIPLWQLRQEFMEEQLTAMSQWLEFYNMYYSQFSQREANALMIDVVDNFLPLANPALSKMLKRFRTDLEIGGEEYALDRLKNRYVDNIKIHKFVSAAKMRLGGDESAIDMLRSVQDDLLAEENLAYVDYLKVMTKRAEIIITAVVYCGLALTSGVVLVAMVYGG</sequence>
<dbReference type="AlphaFoldDB" id="A0A1Y4MPQ4"/>
<comment type="caution">
    <text evidence="2">The sequence shown here is derived from an EMBL/GenBank/DDBJ whole genome shotgun (WGS) entry which is preliminary data.</text>
</comment>
<evidence type="ECO:0008006" key="4">
    <source>
        <dbReference type="Google" id="ProtNLM"/>
    </source>
</evidence>
<reference evidence="3" key="1">
    <citation type="submission" date="2017-04" db="EMBL/GenBank/DDBJ databases">
        <title>Function of individual gut microbiota members based on whole genome sequencing of pure cultures obtained from chicken caecum.</title>
        <authorList>
            <person name="Medvecky M."/>
            <person name="Cejkova D."/>
            <person name="Polansky O."/>
            <person name="Karasova D."/>
            <person name="Kubasova T."/>
            <person name="Cizek A."/>
            <person name="Rychlik I."/>
        </authorList>
    </citation>
    <scope>NUCLEOTIDE SEQUENCE [LARGE SCALE GENOMIC DNA]</scope>
    <source>
        <strain evidence="3">An175</strain>
    </source>
</reference>
<dbReference type="RefSeq" id="WP_087299905.1">
    <property type="nucleotide sequence ID" value="NZ_NFKQ01000002.1"/>
</dbReference>
<evidence type="ECO:0000256" key="1">
    <source>
        <dbReference type="SAM" id="Phobius"/>
    </source>
</evidence>
<organism evidence="2 3">
    <name type="scientific">Anaerotruncus colihominis</name>
    <dbReference type="NCBI Taxonomy" id="169435"/>
    <lineage>
        <taxon>Bacteria</taxon>
        <taxon>Bacillati</taxon>
        <taxon>Bacillota</taxon>
        <taxon>Clostridia</taxon>
        <taxon>Eubacteriales</taxon>
        <taxon>Oscillospiraceae</taxon>
        <taxon>Anaerotruncus</taxon>
    </lineage>
</organism>
<evidence type="ECO:0000313" key="3">
    <source>
        <dbReference type="Proteomes" id="UP000196386"/>
    </source>
</evidence>
<protein>
    <recommendedName>
        <fullName evidence="4">Flp pilus assembly protein TadB</fullName>
    </recommendedName>
</protein>
<gene>
    <name evidence="2" type="ORF">B5F11_04425</name>
</gene>
<feature type="transmembrane region" description="Helical" evidence="1">
    <location>
        <begin position="134"/>
        <end position="153"/>
    </location>
</feature>
<dbReference type="Proteomes" id="UP000196386">
    <property type="component" value="Unassembled WGS sequence"/>
</dbReference>
<keyword evidence="1" id="KW-1133">Transmembrane helix</keyword>
<feature type="transmembrane region" description="Helical" evidence="1">
    <location>
        <begin position="107"/>
        <end position="128"/>
    </location>
</feature>